<sequence length="128" mass="13645">MCGQQLILGEGGIACSCTDEACLAHCVVPHHHALYGLDIWALIVHVRIRQLGPDSTARGRHEISPLEAVVALSEAITTCCCLASAVAVRACGADTHTEMDLLALCEAAFYPNGSFSCNFSSILKIDRF</sequence>
<dbReference type="AlphaFoldDB" id="A0A8T2PRK7"/>
<name>A0A8T2PRK7_9TELE</name>
<protein>
    <submittedName>
        <fullName evidence="1">Uncharacterized protein</fullName>
    </submittedName>
</protein>
<keyword evidence="2" id="KW-1185">Reference proteome</keyword>
<accession>A0A8T2PRK7</accession>
<proteinExistence type="predicted"/>
<evidence type="ECO:0000313" key="1">
    <source>
        <dbReference type="EMBL" id="KAG9353985.1"/>
    </source>
</evidence>
<evidence type="ECO:0000313" key="2">
    <source>
        <dbReference type="Proteomes" id="UP000824540"/>
    </source>
</evidence>
<reference evidence="1" key="1">
    <citation type="thesis" date="2021" institute="BYU ScholarsArchive" country="Provo, UT, USA">
        <title>Applications of and Algorithms for Genome Assembly and Genomic Analyses with an Emphasis on Marine Teleosts.</title>
        <authorList>
            <person name="Pickett B.D."/>
        </authorList>
    </citation>
    <scope>NUCLEOTIDE SEQUENCE</scope>
    <source>
        <strain evidence="1">HI-2016</strain>
    </source>
</reference>
<dbReference type="EMBL" id="JAFBMS010000003">
    <property type="protein sequence ID" value="KAG9353985.1"/>
    <property type="molecule type" value="Genomic_DNA"/>
</dbReference>
<organism evidence="1 2">
    <name type="scientific">Albula glossodonta</name>
    <name type="common">roundjaw bonefish</name>
    <dbReference type="NCBI Taxonomy" id="121402"/>
    <lineage>
        <taxon>Eukaryota</taxon>
        <taxon>Metazoa</taxon>
        <taxon>Chordata</taxon>
        <taxon>Craniata</taxon>
        <taxon>Vertebrata</taxon>
        <taxon>Euteleostomi</taxon>
        <taxon>Actinopterygii</taxon>
        <taxon>Neopterygii</taxon>
        <taxon>Teleostei</taxon>
        <taxon>Albuliformes</taxon>
        <taxon>Albulidae</taxon>
        <taxon>Albula</taxon>
    </lineage>
</organism>
<dbReference type="Proteomes" id="UP000824540">
    <property type="component" value="Unassembled WGS sequence"/>
</dbReference>
<comment type="caution">
    <text evidence="1">The sequence shown here is derived from an EMBL/GenBank/DDBJ whole genome shotgun (WGS) entry which is preliminary data.</text>
</comment>
<gene>
    <name evidence="1" type="ORF">JZ751_012109</name>
</gene>